<organism evidence="7 8">
    <name type="scientific">Cuneatibacter caecimuris</name>
    <dbReference type="NCBI Taxonomy" id="1796618"/>
    <lineage>
        <taxon>Bacteria</taxon>
        <taxon>Bacillati</taxon>
        <taxon>Bacillota</taxon>
        <taxon>Clostridia</taxon>
        <taxon>Lachnospirales</taxon>
        <taxon>Lachnospiraceae</taxon>
        <taxon>Cuneatibacter</taxon>
    </lineage>
</organism>
<dbReference type="SUPFAM" id="SSF54001">
    <property type="entry name" value="Cysteine proteinases"/>
    <property type="match status" value="1"/>
</dbReference>
<dbReference type="GO" id="GO:0008234">
    <property type="term" value="F:cysteine-type peptidase activity"/>
    <property type="evidence" value="ECO:0007669"/>
    <property type="project" value="UniProtKB-KW"/>
</dbReference>
<proteinExistence type="inferred from homology"/>
<dbReference type="GO" id="GO:0006508">
    <property type="term" value="P:proteolysis"/>
    <property type="evidence" value="ECO:0007669"/>
    <property type="project" value="UniProtKB-KW"/>
</dbReference>
<dbReference type="PROSITE" id="PS51257">
    <property type="entry name" value="PROKAR_LIPOPROTEIN"/>
    <property type="match status" value="1"/>
</dbReference>
<dbReference type="RefSeq" id="WP_165388948.1">
    <property type="nucleotide sequence ID" value="NZ_SGXF01000008.1"/>
</dbReference>
<keyword evidence="4" id="KW-0788">Thiol protease</keyword>
<evidence type="ECO:0000256" key="3">
    <source>
        <dbReference type="ARBA" id="ARBA00022801"/>
    </source>
</evidence>
<dbReference type="Gene3D" id="3.90.1720.10">
    <property type="entry name" value="endopeptidase domain like (from Nostoc punctiforme)"/>
    <property type="match status" value="1"/>
</dbReference>
<evidence type="ECO:0000313" key="7">
    <source>
        <dbReference type="EMBL" id="RZS92727.1"/>
    </source>
</evidence>
<evidence type="ECO:0000256" key="2">
    <source>
        <dbReference type="ARBA" id="ARBA00022670"/>
    </source>
</evidence>
<evidence type="ECO:0000259" key="6">
    <source>
        <dbReference type="Pfam" id="PF12913"/>
    </source>
</evidence>
<evidence type="ECO:0000259" key="5">
    <source>
        <dbReference type="Pfam" id="PF00877"/>
    </source>
</evidence>
<gene>
    <name evidence="7" type="ORF">EV209_3027</name>
</gene>
<dbReference type="EMBL" id="SGXF01000008">
    <property type="protein sequence ID" value="RZS92727.1"/>
    <property type="molecule type" value="Genomic_DNA"/>
</dbReference>
<dbReference type="InterPro" id="IPR000064">
    <property type="entry name" value="NLP_P60_dom"/>
</dbReference>
<keyword evidence="2" id="KW-0645">Protease</keyword>
<protein>
    <submittedName>
        <fullName evidence="7">Cell wall-associated NlpC family hydrolase</fullName>
    </submittedName>
</protein>
<dbReference type="Pfam" id="PF12913">
    <property type="entry name" value="SH3_6"/>
    <property type="match status" value="1"/>
</dbReference>
<comment type="caution">
    <text evidence="7">The sequence shown here is derived from an EMBL/GenBank/DDBJ whole genome shotgun (WGS) entry which is preliminary data.</text>
</comment>
<evidence type="ECO:0000256" key="1">
    <source>
        <dbReference type="ARBA" id="ARBA00007074"/>
    </source>
</evidence>
<dbReference type="InterPro" id="IPR039439">
    <property type="entry name" value="SH3b1_dom"/>
</dbReference>
<feature type="domain" description="SH3b1" evidence="6">
    <location>
        <begin position="194"/>
        <end position="241"/>
    </location>
</feature>
<accession>A0A4Q7NZQ0</accession>
<feature type="domain" description="NlpC/P60" evidence="5">
    <location>
        <begin position="339"/>
        <end position="426"/>
    </location>
</feature>
<dbReference type="Proteomes" id="UP000292927">
    <property type="component" value="Unassembled WGS sequence"/>
</dbReference>
<comment type="similarity">
    <text evidence="1">Belongs to the peptidase C40 family.</text>
</comment>
<keyword evidence="3 7" id="KW-0378">Hydrolase</keyword>
<evidence type="ECO:0000313" key="8">
    <source>
        <dbReference type="Proteomes" id="UP000292927"/>
    </source>
</evidence>
<name>A0A4Q7NZQ0_9FIRM</name>
<dbReference type="Pfam" id="PF00877">
    <property type="entry name" value="NLPC_P60"/>
    <property type="match status" value="1"/>
</dbReference>
<evidence type="ECO:0000256" key="4">
    <source>
        <dbReference type="ARBA" id="ARBA00022807"/>
    </source>
</evidence>
<reference evidence="7 8" key="1">
    <citation type="submission" date="2019-02" db="EMBL/GenBank/DDBJ databases">
        <title>Genomic Encyclopedia of Type Strains, Phase IV (KMG-IV): sequencing the most valuable type-strain genomes for metagenomic binning, comparative biology and taxonomic classification.</title>
        <authorList>
            <person name="Goeker M."/>
        </authorList>
    </citation>
    <scope>NUCLEOTIDE SEQUENCE [LARGE SCALE GENOMIC DNA]</scope>
    <source>
        <strain evidence="7 8">DSM 29486</strain>
    </source>
</reference>
<dbReference type="AlphaFoldDB" id="A0A4Q7NZQ0"/>
<dbReference type="InterPro" id="IPR038765">
    <property type="entry name" value="Papain-like_cys_pep_sf"/>
</dbReference>
<keyword evidence="8" id="KW-1185">Reference proteome</keyword>
<sequence>MGKRLGAGLLCLLLFGGCGGKDMYYVETIGEVAGIGNEAQAYAEDKTRKKDAEYENLEAASSISGEYYYEEGTGKQSAAGEGMSNAVVEIISETAQDMGQKDEINSSILETPGTKTVDLSFFSKMLPGSEVRRMIEMVVYPELPYLNELPLTDGDRKAIEARRNLEGIPPAVEVSFGVLTDNTSVRSFPTWDKSSSEIGSMAFDYFQQTMLTVGEGVAVLHRTADGIWCFVQGETYSGWIETASVAFCSQAEMLNLSRPQQVLVALDQMKLENKNIRMGTVFALENVKEQYYTVRMPSKSEDGTLRIQYVQISKSEPVHEGYLPFDWNLILEQAGKLKGMPYGWGDTGGNMDCSSTMCSVYKCFGIRLPRDTSGQSLMCGIQLEGLAAEEKQEILRGLKPGTLLYMPGHVMMYLGEEEGEPRILHNVTAYSENGDTIYAQQCCITGLDIMRMNGESYWDSLTGAWELCTEP</sequence>